<gene>
    <name evidence="1" type="ORF">J421_6036</name>
</gene>
<keyword evidence="2" id="KW-1185">Reference proteome</keyword>
<evidence type="ECO:0000313" key="2">
    <source>
        <dbReference type="Proteomes" id="UP000019151"/>
    </source>
</evidence>
<dbReference type="AlphaFoldDB" id="W0RS91"/>
<accession>W0RS91</accession>
<dbReference type="Proteomes" id="UP000019151">
    <property type="component" value="Plasmid 2"/>
</dbReference>
<dbReference type="InterPro" id="IPR036388">
    <property type="entry name" value="WH-like_DNA-bd_sf"/>
</dbReference>
<keyword evidence="1" id="KW-0614">Plasmid</keyword>
<reference evidence="1 2" key="1">
    <citation type="journal article" date="2014" name="Genome Announc.">
        <title>Genome Sequence and Methylome of Soil Bacterium Gemmatirosa kalamazoonensis KBS708T, a Member of the Rarely Cultivated Gemmatimonadetes Phylum.</title>
        <authorList>
            <person name="Debruyn J.M."/>
            <person name="Radosevich M."/>
            <person name="Wommack K.E."/>
            <person name="Polson S.W."/>
            <person name="Hauser L.J."/>
            <person name="Fawaz M.N."/>
            <person name="Korlach J."/>
            <person name="Tsai Y.C."/>
        </authorList>
    </citation>
    <scope>NUCLEOTIDE SEQUENCE [LARGE SCALE GENOMIC DNA]</scope>
    <source>
        <strain evidence="1 2">KBS708</strain>
        <plasmid evidence="2">Plasmid 2</plasmid>
    </source>
</reference>
<sequence>MLSGGPRTPREFAEDLGAAWRAIAPHVRMLTQLGLVRLRRGRRGPSYYLVRDEIDRAS</sequence>
<dbReference type="HOGENOM" id="CLU_2972970_0_0_0"/>
<geneLocation type="plasmid" evidence="1 2">
    <name>2</name>
</geneLocation>
<evidence type="ECO:0008006" key="3">
    <source>
        <dbReference type="Google" id="ProtNLM"/>
    </source>
</evidence>
<dbReference type="InParanoid" id="W0RS91"/>
<proteinExistence type="predicted"/>
<dbReference type="KEGG" id="gba:J421_6036"/>
<organism evidence="1 2">
    <name type="scientific">Gemmatirosa kalamazoonensis</name>
    <dbReference type="NCBI Taxonomy" id="861299"/>
    <lineage>
        <taxon>Bacteria</taxon>
        <taxon>Pseudomonadati</taxon>
        <taxon>Gemmatimonadota</taxon>
        <taxon>Gemmatimonadia</taxon>
        <taxon>Gemmatimonadales</taxon>
        <taxon>Gemmatimonadaceae</taxon>
        <taxon>Gemmatirosa</taxon>
    </lineage>
</organism>
<dbReference type="SUPFAM" id="SSF46785">
    <property type="entry name" value="Winged helix' DNA-binding domain"/>
    <property type="match status" value="1"/>
</dbReference>
<dbReference type="EMBL" id="CP007130">
    <property type="protein sequence ID" value="AHG93571.1"/>
    <property type="molecule type" value="Genomic_DNA"/>
</dbReference>
<dbReference type="Gene3D" id="1.10.10.10">
    <property type="entry name" value="Winged helix-like DNA-binding domain superfamily/Winged helix DNA-binding domain"/>
    <property type="match status" value="1"/>
</dbReference>
<dbReference type="InterPro" id="IPR036390">
    <property type="entry name" value="WH_DNA-bd_sf"/>
</dbReference>
<protein>
    <recommendedName>
        <fullName evidence="3">Regulatory protein ArsR</fullName>
    </recommendedName>
</protein>
<evidence type="ECO:0000313" key="1">
    <source>
        <dbReference type="EMBL" id="AHG93571.1"/>
    </source>
</evidence>
<name>W0RS91_9BACT</name>